<dbReference type="HAMAP" id="MF_00469">
    <property type="entry name" value="TrhO"/>
    <property type="match status" value="1"/>
</dbReference>
<name>A0A8J3F6V8_9BURK</name>
<comment type="function">
    <text evidence="1">Catalyzes oxygen-dependent 5-hydroxyuridine (ho5U) modification at position 34 in tRNAs.</text>
</comment>
<dbReference type="SMART" id="SM00450">
    <property type="entry name" value="RHOD"/>
    <property type="match status" value="1"/>
</dbReference>
<evidence type="ECO:0000259" key="2">
    <source>
        <dbReference type="PROSITE" id="PS50206"/>
    </source>
</evidence>
<dbReference type="Pfam" id="PF00581">
    <property type="entry name" value="Rhodanese"/>
    <property type="match status" value="1"/>
</dbReference>
<comment type="caution">
    <text evidence="3">The sequence shown here is derived from an EMBL/GenBank/DDBJ whole genome shotgun (WGS) entry which is preliminary data.</text>
</comment>
<dbReference type="InterPro" id="IPR020936">
    <property type="entry name" value="TrhO"/>
</dbReference>
<dbReference type="InterPro" id="IPR036873">
    <property type="entry name" value="Rhodanese-like_dom_sf"/>
</dbReference>
<protein>
    <recommendedName>
        <fullName evidence="1">tRNA uridine(34) hydroxylase</fullName>
        <ecNumber evidence="1">1.14.-.-</ecNumber>
    </recommendedName>
    <alternativeName>
        <fullName evidence="1">tRNA hydroxylation protein O</fullName>
    </alternativeName>
</protein>
<evidence type="ECO:0000313" key="3">
    <source>
        <dbReference type="EMBL" id="GGI54946.1"/>
    </source>
</evidence>
<feature type="domain" description="Rhodanese" evidence="2">
    <location>
        <begin position="137"/>
        <end position="232"/>
    </location>
</feature>
<dbReference type="InterPro" id="IPR001763">
    <property type="entry name" value="Rhodanese-like_dom"/>
</dbReference>
<dbReference type="Gene3D" id="3.30.70.100">
    <property type="match status" value="1"/>
</dbReference>
<comment type="catalytic activity">
    <reaction evidence="1">
        <text>uridine(34) in tRNA + AH2 + O2 = 5-hydroxyuridine(34) in tRNA + A + H2O</text>
        <dbReference type="Rhea" id="RHEA:64224"/>
        <dbReference type="Rhea" id="RHEA-COMP:11727"/>
        <dbReference type="Rhea" id="RHEA-COMP:13381"/>
        <dbReference type="ChEBI" id="CHEBI:13193"/>
        <dbReference type="ChEBI" id="CHEBI:15377"/>
        <dbReference type="ChEBI" id="CHEBI:15379"/>
        <dbReference type="ChEBI" id="CHEBI:17499"/>
        <dbReference type="ChEBI" id="CHEBI:65315"/>
        <dbReference type="ChEBI" id="CHEBI:136877"/>
    </reaction>
</comment>
<reference evidence="3" key="1">
    <citation type="journal article" date="2014" name="Int. J. Syst. Evol. Microbiol.">
        <title>Complete genome sequence of Corynebacterium casei LMG S-19264T (=DSM 44701T), isolated from a smear-ripened cheese.</title>
        <authorList>
            <consortium name="US DOE Joint Genome Institute (JGI-PGF)"/>
            <person name="Walter F."/>
            <person name="Albersmeier A."/>
            <person name="Kalinowski J."/>
            <person name="Ruckert C."/>
        </authorList>
    </citation>
    <scope>NUCLEOTIDE SEQUENCE</scope>
    <source>
        <strain evidence="3">CCM 7664</strain>
    </source>
</reference>
<sequence>MNSLPPDTVAGNAAPLFHTAFYKFVRIADPDAVAARLRELTADLLGSILVAEEGINGVLAGNMAALDAFEHALQHDAAFDGCFAGIAFKRSACSTAPFARMKVHRKPEIVQLGVDDVDATAAGGIDVSPQQWRELIAQDDVVVIDNRNSFEYQLGRFHNAIDPGVDNFRDFPAFIEEHLPEWKAQGKRVAMYCTGGIRCEKTSVWMHDMGVPVYQLEGGILNYFLQMPDADRDWEGECFVFDNRIALDTHLQETATTPEDVYGGHPEWEWRLQRARRLEESD</sequence>
<dbReference type="EMBL" id="BMDP01000003">
    <property type="protein sequence ID" value="GGI54946.1"/>
    <property type="molecule type" value="Genomic_DNA"/>
</dbReference>
<dbReference type="PROSITE" id="PS50206">
    <property type="entry name" value="RHODANESE_3"/>
    <property type="match status" value="1"/>
</dbReference>
<dbReference type="Pfam" id="PF17773">
    <property type="entry name" value="UPF0176_N"/>
    <property type="match status" value="1"/>
</dbReference>
<keyword evidence="1" id="KW-0819">tRNA processing</keyword>
<evidence type="ECO:0000313" key="4">
    <source>
        <dbReference type="Proteomes" id="UP000627205"/>
    </source>
</evidence>
<gene>
    <name evidence="1" type="primary">trhO</name>
    <name evidence="3" type="ORF">GCM10011430_21200</name>
</gene>
<organism evidence="3 4">
    <name type="scientific">Oxalicibacterium solurbis</name>
    <dbReference type="NCBI Taxonomy" id="69280"/>
    <lineage>
        <taxon>Bacteria</taxon>
        <taxon>Pseudomonadati</taxon>
        <taxon>Pseudomonadota</taxon>
        <taxon>Betaproteobacteria</taxon>
        <taxon>Burkholderiales</taxon>
        <taxon>Oxalobacteraceae</taxon>
        <taxon>Oxalicibacterium</taxon>
    </lineage>
</organism>
<dbReference type="SUPFAM" id="SSF52821">
    <property type="entry name" value="Rhodanese/Cell cycle control phosphatase"/>
    <property type="match status" value="1"/>
</dbReference>
<proteinExistence type="inferred from homology"/>
<dbReference type="Gene3D" id="3.40.250.10">
    <property type="entry name" value="Rhodanese-like domain"/>
    <property type="match status" value="1"/>
</dbReference>
<dbReference type="Proteomes" id="UP000627205">
    <property type="component" value="Unassembled WGS sequence"/>
</dbReference>
<keyword evidence="4" id="KW-1185">Reference proteome</keyword>
<comment type="similarity">
    <text evidence="1">Belongs to the TrhO family.</text>
</comment>
<keyword evidence="1" id="KW-0560">Oxidoreductase</keyword>
<dbReference type="GO" id="GO:0006400">
    <property type="term" value="P:tRNA modification"/>
    <property type="evidence" value="ECO:0007669"/>
    <property type="project" value="UniProtKB-UniRule"/>
</dbReference>
<dbReference type="CDD" id="cd01518">
    <property type="entry name" value="RHOD_YceA"/>
    <property type="match status" value="1"/>
</dbReference>
<evidence type="ECO:0000256" key="1">
    <source>
        <dbReference type="HAMAP-Rule" id="MF_00469"/>
    </source>
</evidence>
<dbReference type="AlphaFoldDB" id="A0A8J3F6V8"/>
<accession>A0A8J3F6V8</accession>
<dbReference type="RefSeq" id="WP_188421546.1">
    <property type="nucleotide sequence ID" value="NZ_BMDP01000003.1"/>
</dbReference>
<dbReference type="PANTHER" id="PTHR43268">
    <property type="entry name" value="THIOSULFATE SULFURTRANSFERASE/RHODANESE-LIKE DOMAIN-CONTAINING PROTEIN 2"/>
    <property type="match status" value="1"/>
</dbReference>
<dbReference type="PANTHER" id="PTHR43268:SF3">
    <property type="entry name" value="RHODANESE-LIKE DOMAIN-CONTAINING PROTEIN 7-RELATED"/>
    <property type="match status" value="1"/>
</dbReference>
<reference evidence="3" key="2">
    <citation type="submission" date="2020-09" db="EMBL/GenBank/DDBJ databases">
        <authorList>
            <person name="Sun Q."/>
            <person name="Sedlacek I."/>
        </authorList>
    </citation>
    <scope>NUCLEOTIDE SEQUENCE</scope>
    <source>
        <strain evidence="3">CCM 7664</strain>
    </source>
</reference>
<dbReference type="EC" id="1.14.-.-" evidence="1"/>
<dbReference type="InterPro" id="IPR040503">
    <property type="entry name" value="TRHO_N"/>
</dbReference>
<dbReference type="GO" id="GO:0016705">
    <property type="term" value="F:oxidoreductase activity, acting on paired donors, with incorporation or reduction of molecular oxygen"/>
    <property type="evidence" value="ECO:0007669"/>
    <property type="project" value="UniProtKB-UniRule"/>
</dbReference>